<feature type="compositionally biased region" description="Polar residues" evidence="2">
    <location>
        <begin position="24"/>
        <end position="38"/>
    </location>
</feature>
<feature type="compositionally biased region" description="Basic and acidic residues" evidence="2">
    <location>
        <begin position="1"/>
        <end position="19"/>
    </location>
</feature>
<reference evidence="3 4" key="1">
    <citation type="submission" date="2023-08" db="EMBL/GenBank/DDBJ databases">
        <title>Black Yeasts Isolated from many extreme environments.</title>
        <authorList>
            <person name="Coleine C."/>
            <person name="Stajich J.E."/>
            <person name="Selbmann L."/>
        </authorList>
    </citation>
    <scope>NUCLEOTIDE SEQUENCE [LARGE SCALE GENOMIC DNA]</scope>
    <source>
        <strain evidence="3 4">CCFEE 5792</strain>
    </source>
</reference>
<accession>A0AAV9NL25</accession>
<feature type="coiled-coil region" evidence="1">
    <location>
        <begin position="101"/>
        <end position="205"/>
    </location>
</feature>
<evidence type="ECO:0000256" key="2">
    <source>
        <dbReference type="SAM" id="MobiDB-lite"/>
    </source>
</evidence>
<dbReference type="EMBL" id="JAVRRD010000005">
    <property type="protein sequence ID" value="KAK5058526.1"/>
    <property type="molecule type" value="Genomic_DNA"/>
</dbReference>
<organism evidence="3 4">
    <name type="scientific">Exophiala bonariae</name>
    <dbReference type="NCBI Taxonomy" id="1690606"/>
    <lineage>
        <taxon>Eukaryota</taxon>
        <taxon>Fungi</taxon>
        <taxon>Dikarya</taxon>
        <taxon>Ascomycota</taxon>
        <taxon>Pezizomycotina</taxon>
        <taxon>Eurotiomycetes</taxon>
        <taxon>Chaetothyriomycetidae</taxon>
        <taxon>Chaetothyriales</taxon>
        <taxon>Herpotrichiellaceae</taxon>
        <taxon>Exophiala</taxon>
    </lineage>
</organism>
<dbReference type="AlphaFoldDB" id="A0AAV9NL25"/>
<dbReference type="Proteomes" id="UP001358417">
    <property type="component" value="Unassembled WGS sequence"/>
</dbReference>
<gene>
    <name evidence="3" type="ORF">LTR84_010789</name>
</gene>
<protein>
    <submittedName>
        <fullName evidence="3">Uncharacterized protein</fullName>
    </submittedName>
</protein>
<evidence type="ECO:0000256" key="1">
    <source>
        <dbReference type="SAM" id="Coils"/>
    </source>
</evidence>
<sequence length="340" mass="39101">MENHRDPRMRGLNKRKADEMADPETTNPSTPTMETEATPQIEAARGPSYQAELANNLEAIPAAEAEATPEAIPHVEPVNNGNRQDMDVTLALVVYHKLTRLSLLEGRIPVMENEINRLRQENGNLRRENTNLGRVNERLEEARLGANHLAAERTKELNFEREDHAKDMANFEQQTEALSKRYEKERILEMQLERLKKTIELQNQKPVGRIVLEIWMYSLETKSFEMRRAWETTTDEITTWKDLPDACRRKYPIRGVGTSYSWKSMVEDALRLDRFDSSILNNSALGWIVSSSPQSTDDDAVACFIPMITKEMSRKPPGSCRNDWTSHEVDLGVQWFLNPH</sequence>
<evidence type="ECO:0000313" key="4">
    <source>
        <dbReference type="Proteomes" id="UP001358417"/>
    </source>
</evidence>
<dbReference type="GeneID" id="89978944"/>
<proteinExistence type="predicted"/>
<keyword evidence="4" id="KW-1185">Reference proteome</keyword>
<keyword evidence="1" id="KW-0175">Coiled coil</keyword>
<feature type="region of interest" description="Disordered" evidence="2">
    <location>
        <begin position="1"/>
        <end position="45"/>
    </location>
</feature>
<name>A0AAV9NL25_9EURO</name>
<dbReference type="RefSeq" id="XP_064709049.1">
    <property type="nucleotide sequence ID" value="XM_064854323.1"/>
</dbReference>
<evidence type="ECO:0000313" key="3">
    <source>
        <dbReference type="EMBL" id="KAK5058526.1"/>
    </source>
</evidence>
<comment type="caution">
    <text evidence="3">The sequence shown here is derived from an EMBL/GenBank/DDBJ whole genome shotgun (WGS) entry which is preliminary data.</text>
</comment>